<gene>
    <name evidence="5" type="ORF">ACFSC3_11975</name>
</gene>
<keyword evidence="6" id="KW-1185">Reference proteome</keyword>
<dbReference type="RefSeq" id="WP_380940676.1">
    <property type="nucleotide sequence ID" value="NZ_JBHUFC010000003.1"/>
</dbReference>
<dbReference type="InterPro" id="IPR013792">
    <property type="entry name" value="RNA3'P_cycl/enolpyr_Trfase_a/b"/>
</dbReference>
<dbReference type="Gene3D" id="3.65.10.20">
    <property type="entry name" value="RNA 3'-terminal phosphate cyclase domain"/>
    <property type="match status" value="1"/>
</dbReference>
<dbReference type="PANTHER" id="PTHR11096">
    <property type="entry name" value="RNA 3' TERMINAL PHOSPHATE CYCLASE"/>
    <property type="match status" value="1"/>
</dbReference>
<proteinExistence type="predicted"/>
<dbReference type="InterPro" id="IPR000228">
    <property type="entry name" value="RNA3'_term_phos_cyc"/>
</dbReference>
<evidence type="ECO:0000313" key="5">
    <source>
        <dbReference type="EMBL" id="MFD1788291.1"/>
    </source>
</evidence>
<sequence>MIEIDGAEGEGGGQIVRNACALSLVTGEPVRISNIRAKRSKPGLMRQHVTAIEAACAIGSATCEGLVVGSSELTFRPGQVTAGDYRFSVGTAGSTGLVLQTVLMPLLLANGPSRLVLEGGTHNMLAPPRSSSSSAVSYRSSGGWAGRSRRG</sequence>
<dbReference type="InterPro" id="IPR023797">
    <property type="entry name" value="RNA3'_phos_cyclase_dom"/>
</dbReference>
<feature type="region of interest" description="Disordered" evidence="3">
    <location>
        <begin position="120"/>
        <end position="151"/>
    </location>
</feature>
<organism evidence="5 6">
    <name type="scientific">Sphingomonas floccifaciens</name>
    <dbReference type="NCBI Taxonomy" id="1844115"/>
    <lineage>
        <taxon>Bacteria</taxon>
        <taxon>Pseudomonadati</taxon>
        <taxon>Pseudomonadota</taxon>
        <taxon>Alphaproteobacteria</taxon>
        <taxon>Sphingomonadales</taxon>
        <taxon>Sphingomonadaceae</taxon>
        <taxon>Sphingomonas</taxon>
    </lineage>
</organism>
<evidence type="ECO:0000256" key="1">
    <source>
        <dbReference type="ARBA" id="ARBA00012725"/>
    </source>
</evidence>
<dbReference type="EC" id="6.5.1.4" evidence="1"/>
<dbReference type="Proteomes" id="UP001597283">
    <property type="component" value="Unassembled WGS sequence"/>
</dbReference>
<evidence type="ECO:0000313" key="6">
    <source>
        <dbReference type="Proteomes" id="UP001597283"/>
    </source>
</evidence>
<name>A0ABW4NE20_9SPHN</name>
<protein>
    <recommendedName>
        <fullName evidence="1">RNA 3'-terminal-phosphate cyclase (ATP)</fullName>
        <ecNumber evidence="1">6.5.1.4</ecNumber>
    </recommendedName>
</protein>
<feature type="compositionally biased region" description="Low complexity" evidence="3">
    <location>
        <begin position="130"/>
        <end position="142"/>
    </location>
</feature>
<reference evidence="6" key="1">
    <citation type="journal article" date="2019" name="Int. J. Syst. Evol. Microbiol.">
        <title>The Global Catalogue of Microorganisms (GCM) 10K type strain sequencing project: providing services to taxonomists for standard genome sequencing and annotation.</title>
        <authorList>
            <consortium name="The Broad Institute Genomics Platform"/>
            <consortium name="The Broad Institute Genome Sequencing Center for Infectious Disease"/>
            <person name="Wu L."/>
            <person name="Ma J."/>
        </authorList>
    </citation>
    <scope>NUCLEOTIDE SEQUENCE [LARGE SCALE GENOMIC DNA]</scope>
    <source>
        <strain evidence="6">Q85</strain>
    </source>
</reference>
<evidence type="ECO:0000256" key="2">
    <source>
        <dbReference type="ARBA" id="ARBA00024481"/>
    </source>
</evidence>
<dbReference type="InterPro" id="IPR037136">
    <property type="entry name" value="RNA3'_phos_cyclase_dom_sf"/>
</dbReference>
<feature type="domain" description="RNA 3'-terminal phosphate cyclase" evidence="4">
    <location>
        <begin position="9"/>
        <end position="129"/>
    </location>
</feature>
<dbReference type="Pfam" id="PF01137">
    <property type="entry name" value="RTC"/>
    <property type="match status" value="1"/>
</dbReference>
<dbReference type="PANTHER" id="PTHR11096:SF0">
    <property type="entry name" value="RNA 3'-TERMINAL PHOSPHATE CYCLASE"/>
    <property type="match status" value="1"/>
</dbReference>
<evidence type="ECO:0000259" key="4">
    <source>
        <dbReference type="Pfam" id="PF01137"/>
    </source>
</evidence>
<comment type="caution">
    <text evidence="5">The sequence shown here is derived from an EMBL/GenBank/DDBJ whole genome shotgun (WGS) entry which is preliminary data.</text>
</comment>
<dbReference type="SUPFAM" id="SSF55205">
    <property type="entry name" value="EPT/RTPC-like"/>
    <property type="match status" value="1"/>
</dbReference>
<accession>A0ABW4NE20</accession>
<evidence type="ECO:0000256" key="3">
    <source>
        <dbReference type="SAM" id="MobiDB-lite"/>
    </source>
</evidence>
<dbReference type="EMBL" id="JBHUFC010000003">
    <property type="protein sequence ID" value="MFD1788291.1"/>
    <property type="molecule type" value="Genomic_DNA"/>
</dbReference>
<comment type="catalytic activity">
    <reaction evidence="2">
        <text>a 3'-end 3'-phospho-ribonucleotide-RNA + ATP = a 3'-end 2',3'-cyclophospho-ribonucleotide-RNA + AMP + diphosphate</text>
        <dbReference type="Rhea" id="RHEA:23976"/>
        <dbReference type="Rhea" id="RHEA-COMP:10463"/>
        <dbReference type="Rhea" id="RHEA-COMP:10464"/>
        <dbReference type="ChEBI" id="CHEBI:30616"/>
        <dbReference type="ChEBI" id="CHEBI:33019"/>
        <dbReference type="ChEBI" id="CHEBI:83062"/>
        <dbReference type="ChEBI" id="CHEBI:83064"/>
        <dbReference type="ChEBI" id="CHEBI:456215"/>
        <dbReference type="EC" id="6.5.1.4"/>
    </reaction>
</comment>